<keyword evidence="6" id="KW-0642">Proline metabolism</keyword>
<gene>
    <name evidence="13" type="primary">Mo00475</name>
    <name evidence="13" type="ORF">E5Q_00475</name>
</gene>
<dbReference type="EC" id="1.2.1.88" evidence="3"/>
<keyword evidence="4 10" id="KW-0560">Oxidoreductase</keyword>
<organism evidence="13 14">
    <name type="scientific">Mixia osmundae (strain CBS 9802 / IAM 14324 / JCM 22182 / KY 12970)</name>
    <dbReference type="NCBI Taxonomy" id="764103"/>
    <lineage>
        <taxon>Eukaryota</taxon>
        <taxon>Fungi</taxon>
        <taxon>Dikarya</taxon>
        <taxon>Basidiomycota</taxon>
        <taxon>Pucciniomycotina</taxon>
        <taxon>Mixiomycetes</taxon>
        <taxon>Mixiales</taxon>
        <taxon>Mixiaceae</taxon>
        <taxon>Mixia</taxon>
    </lineage>
</organism>
<feature type="compositionally biased region" description="Basic and acidic residues" evidence="11">
    <location>
        <begin position="196"/>
        <end position="206"/>
    </location>
</feature>
<dbReference type="Proteomes" id="UP000009131">
    <property type="component" value="Unassembled WGS sequence"/>
</dbReference>
<dbReference type="AlphaFoldDB" id="G7DTI2"/>
<keyword evidence="14" id="KW-1185">Reference proteome</keyword>
<dbReference type="InterPro" id="IPR015590">
    <property type="entry name" value="Aldehyde_DH_dom"/>
</dbReference>
<comment type="similarity">
    <text evidence="2 10">Belongs to the aldehyde dehydrogenase family.</text>
</comment>
<feature type="compositionally biased region" description="Basic and acidic residues" evidence="11">
    <location>
        <begin position="128"/>
        <end position="160"/>
    </location>
</feature>
<dbReference type="GO" id="GO:0010133">
    <property type="term" value="P:L-proline catabolic process to L-glutamate"/>
    <property type="evidence" value="ECO:0007669"/>
    <property type="project" value="UniProtKB-UniPathway"/>
</dbReference>
<dbReference type="STRING" id="764103.G7DTI2"/>
<comment type="pathway">
    <text evidence="1">Amino-acid degradation; L-proline degradation into L-glutamate; L-glutamate from L-proline: step 2/2.</text>
</comment>
<sequence>MAGSESSGGLGSYLPSLQGIQQAIVGSSDTDGDAAQNGGILHKVTEAVYGMAGYDTSTEQTTSNDPTAATAASTETKEPTEQSAGTAAEADRSDDDKLDKSLANHQPHPLEGVTRAPDKQSLEATAKQTDKSRKEQEAELAKDNRQVKNTLDDPNSKEAKAFATAGTGQQGQETATDDQAPPPQADPPAPGSEPAKAPKDVQKDASPKQSILSKLKSKLLARWSKLKQMINSGTSQMAQLAHFKLPAIENEPNQHYEAGSSSRAGLLAALAQMRAAAPFEIPCIINGKEVKTGKKQSQLIPADHASSLCTYHEATPSDVDSAIKGALAAKVKWESMAWADRAAIFLKAADLVGGKYRYKIMAATMLGQGKNAWQAEIDAAAELVDFLRFSAKYTEELYAQQPPKNAPGVWNRSEYRALDGFVLAVSPFNFTAIGGNLVGAPAIVGNVVLWKPSPMAVYSNYILYQILEEAGLPAGVIQFIPGPAEAIVAQSFKHPLFAGLHFTGSTAVFKKLWKDIASNIEIYKSYPRIVGETGGKNFHLVHKSADVKSSVLQAIRGAFEYQGQKCSALSRLYVPQSLWEGKGGFKEQLIDQVKLITLGQPEEFEHFMGPVIARHSYDKITSYIKKAKAAGGEVIVGGQADDSKGFFVHPTVIETKDPKSVTMVEEIFGPVITAYAYPDDKFEETIELVKETTDYALTGAVFAQDREAVAYMADKLRNAAGNFYINDKCTGAVVGQQPFGGSRGSGTNDKAGSINLLYRFVNARSIKETFVLPEQYLYPSNM</sequence>
<dbReference type="GO" id="GO:0005759">
    <property type="term" value="C:mitochondrial matrix"/>
    <property type="evidence" value="ECO:0007669"/>
    <property type="project" value="TreeGrafter"/>
</dbReference>
<dbReference type="PANTHER" id="PTHR42862">
    <property type="entry name" value="DELTA-1-PYRROLINE-5-CARBOXYLATE DEHYDROGENASE 1, ISOFORM A-RELATED"/>
    <property type="match status" value="1"/>
</dbReference>
<dbReference type="UniPathway" id="UPA00261">
    <property type="reaction ID" value="UER00374"/>
</dbReference>
<dbReference type="Gene3D" id="3.40.309.10">
    <property type="entry name" value="Aldehyde Dehydrogenase, Chain A, domain 2"/>
    <property type="match status" value="1"/>
</dbReference>
<comment type="catalytic activity">
    <reaction evidence="8">
        <text>L-glutamate 5-semialdehyde + NAD(+) + H2O = L-glutamate + NADH + 2 H(+)</text>
        <dbReference type="Rhea" id="RHEA:30235"/>
        <dbReference type="ChEBI" id="CHEBI:15377"/>
        <dbReference type="ChEBI" id="CHEBI:15378"/>
        <dbReference type="ChEBI" id="CHEBI:29985"/>
        <dbReference type="ChEBI" id="CHEBI:57540"/>
        <dbReference type="ChEBI" id="CHEBI:57945"/>
        <dbReference type="ChEBI" id="CHEBI:58066"/>
        <dbReference type="EC" id="1.2.1.88"/>
    </reaction>
</comment>
<dbReference type="FunFam" id="3.40.605.10:FF:000006">
    <property type="entry name" value="1-pyrroline-5-carboxylate dehydrogenase"/>
    <property type="match status" value="1"/>
</dbReference>
<evidence type="ECO:0000256" key="5">
    <source>
        <dbReference type="ARBA" id="ARBA00023027"/>
    </source>
</evidence>
<dbReference type="PROSITE" id="PS00687">
    <property type="entry name" value="ALDEHYDE_DEHYDR_GLU"/>
    <property type="match status" value="1"/>
</dbReference>
<comment type="caution">
    <text evidence="13">The sequence shown here is derived from an EMBL/GenBank/DDBJ whole genome shotgun (WGS) entry which is preliminary data.</text>
</comment>
<evidence type="ECO:0000256" key="7">
    <source>
        <dbReference type="ARBA" id="ARBA00032259"/>
    </source>
</evidence>
<evidence type="ECO:0000256" key="4">
    <source>
        <dbReference type="ARBA" id="ARBA00023002"/>
    </source>
</evidence>
<evidence type="ECO:0000256" key="9">
    <source>
        <dbReference type="PROSITE-ProRule" id="PRU10007"/>
    </source>
</evidence>
<dbReference type="PANTHER" id="PTHR42862:SF1">
    <property type="entry name" value="DELTA-1-PYRROLINE-5-CARBOXYLATE DEHYDROGENASE 2, ISOFORM A-RELATED"/>
    <property type="match status" value="1"/>
</dbReference>
<evidence type="ECO:0000256" key="10">
    <source>
        <dbReference type="RuleBase" id="RU003345"/>
    </source>
</evidence>
<dbReference type="SUPFAM" id="SSF53720">
    <property type="entry name" value="ALDH-like"/>
    <property type="match status" value="1"/>
</dbReference>
<evidence type="ECO:0000259" key="12">
    <source>
        <dbReference type="Pfam" id="PF00171"/>
    </source>
</evidence>
<feature type="compositionally biased region" description="Basic and acidic residues" evidence="11">
    <location>
        <begin position="89"/>
        <end position="102"/>
    </location>
</feature>
<evidence type="ECO:0000256" key="11">
    <source>
        <dbReference type="SAM" id="MobiDB-lite"/>
    </source>
</evidence>
<dbReference type="NCBIfam" id="TIGR01236">
    <property type="entry name" value="D1pyr5carbox1"/>
    <property type="match status" value="1"/>
</dbReference>
<evidence type="ECO:0000256" key="2">
    <source>
        <dbReference type="ARBA" id="ARBA00009986"/>
    </source>
</evidence>
<dbReference type="InterPro" id="IPR016160">
    <property type="entry name" value="Ald_DH_CS_CYS"/>
</dbReference>
<dbReference type="CDD" id="cd07123">
    <property type="entry name" value="ALDH_F4-17_P5CDH"/>
    <property type="match status" value="1"/>
</dbReference>
<dbReference type="OrthoDB" id="5322683at2759"/>
<dbReference type="InterPro" id="IPR005931">
    <property type="entry name" value="P5CDH/ALDH4A1"/>
</dbReference>
<dbReference type="Gene3D" id="3.40.605.10">
    <property type="entry name" value="Aldehyde Dehydrogenase, Chain A, domain 1"/>
    <property type="match status" value="1"/>
</dbReference>
<keyword evidence="5" id="KW-0520">NAD</keyword>
<dbReference type="InParanoid" id="G7DTI2"/>
<dbReference type="InterPro" id="IPR016162">
    <property type="entry name" value="Ald_DH_N"/>
</dbReference>
<dbReference type="RefSeq" id="XP_014571406.1">
    <property type="nucleotide sequence ID" value="XM_014715920.1"/>
</dbReference>
<dbReference type="FunCoup" id="G7DTI2">
    <property type="interactions" value="156"/>
</dbReference>
<dbReference type="InterPro" id="IPR016161">
    <property type="entry name" value="Ald_DH/histidinol_DH"/>
</dbReference>
<feature type="domain" description="Aldehyde dehydrogenase" evidence="12">
    <location>
        <begin position="296"/>
        <end position="763"/>
    </location>
</feature>
<evidence type="ECO:0000256" key="6">
    <source>
        <dbReference type="ARBA" id="ARBA00023062"/>
    </source>
</evidence>
<dbReference type="InterPro" id="IPR029510">
    <property type="entry name" value="Ald_DH_CS_GLU"/>
</dbReference>
<dbReference type="OMA" id="WNRFDHR"/>
<accession>G7DTI2</accession>
<dbReference type="Pfam" id="PF00171">
    <property type="entry name" value="Aldedh"/>
    <property type="match status" value="1"/>
</dbReference>
<protein>
    <recommendedName>
        <fullName evidence="7">L-glutamate gamma-semialdehyde dehydrogenase</fullName>
        <ecNumber evidence="3">1.2.1.88</ecNumber>
    </recommendedName>
    <alternativeName>
        <fullName evidence="7">L-glutamate gamma-semialdehyde dehydrogenase</fullName>
    </alternativeName>
</protein>
<evidence type="ECO:0000313" key="14">
    <source>
        <dbReference type="Proteomes" id="UP000009131"/>
    </source>
</evidence>
<dbReference type="FunFam" id="3.40.309.10:FF:000005">
    <property type="entry name" value="1-pyrroline-5-carboxylate dehydrogenase 1"/>
    <property type="match status" value="1"/>
</dbReference>
<feature type="region of interest" description="Disordered" evidence="11">
    <location>
        <begin position="55"/>
        <end position="212"/>
    </location>
</feature>
<dbReference type="PROSITE" id="PS00070">
    <property type="entry name" value="ALDEHYDE_DEHYDR_CYS"/>
    <property type="match status" value="1"/>
</dbReference>
<dbReference type="eggNOG" id="KOG2455">
    <property type="taxonomic scope" value="Eukaryota"/>
</dbReference>
<feature type="compositionally biased region" description="Pro residues" evidence="11">
    <location>
        <begin position="180"/>
        <end position="191"/>
    </location>
</feature>
<dbReference type="InterPro" id="IPR016163">
    <property type="entry name" value="Ald_DH_C"/>
</dbReference>
<dbReference type="HOGENOM" id="CLU_005391_4_1_1"/>
<dbReference type="InterPro" id="IPR050485">
    <property type="entry name" value="Proline_metab_enzyme"/>
</dbReference>
<evidence type="ECO:0000313" key="13">
    <source>
        <dbReference type="EMBL" id="GAA93829.1"/>
    </source>
</evidence>
<evidence type="ECO:0000256" key="1">
    <source>
        <dbReference type="ARBA" id="ARBA00004786"/>
    </source>
</evidence>
<name>G7DTI2_MIXOS</name>
<evidence type="ECO:0000256" key="8">
    <source>
        <dbReference type="ARBA" id="ARBA00048142"/>
    </source>
</evidence>
<feature type="compositionally biased region" description="Polar residues" evidence="11">
    <location>
        <begin position="55"/>
        <end position="66"/>
    </location>
</feature>
<feature type="active site" evidence="9">
    <location>
        <position position="532"/>
    </location>
</feature>
<proteinExistence type="inferred from homology"/>
<evidence type="ECO:0000256" key="3">
    <source>
        <dbReference type="ARBA" id="ARBA00012884"/>
    </source>
</evidence>
<dbReference type="EMBL" id="BABT02000025">
    <property type="protein sequence ID" value="GAA93829.1"/>
    <property type="molecule type" value="Genomic_DNA"/>
</dbReference>
<dbReference type="GO" id="GO:0003842">
    <property type="term" value="F:L-glutamate gamma-semialdehyde dehydrogenase activity"/>
    <property type="evidence" value="ECO:0007669"/>
    <property type="project" value="UniProtKB-EC"/>
</dbReference>
<reference evidence="13 14" key="1">
    <citation type="journal article" date="2011" name="J. Gen. Appl. Microbiol.">
        <title>Draft genome sequencing of the enigmatic basidiomycete Mixia osmundae.</title>
        <authorList>
            <person name="Nishida H."/>
            <person name="Nagatsuka Y."/>
            <person name="Sugiyama J."/>
        </authorList>
    </citation>
    <scope>NUCLEOTIDE SEQUENCE [LARGE SCALE GENOMIC DNA]</scope>
    <source>
        <strain evidence="14">CBS 9802 / IAM 14324 / JCM 22182 / KY 12970</strain>
    </source>
</reference>
<reference evidence="13 14" key="2">
    <citation type="journal article" date="2012" name="Open Biol.">
        <title>Characteristics of nucleosomes and linker DNA regions on the genome of the basidiomycete Mixia osmundae revealed by mono- and dinucleosome mapping.</title>
        <authorList>
            <person name="Nishida H."/>
            <person name="Kondo S."/>
            <person name="Matsumoto T."/>
            <person name="Suzuki Y."/>
            <person name="Yoshikawa H."/>
            <person name="Taylor T.D."/>
            <person name="Sugiyama J."/>
        </authorList>
    </citation>
    <scope>NUCLEOTIDE SEQUENCE [LARGE SCALE GENOMIC DNA]</scope>
    <source>
        <strain evidence="14">CBS 9802 / IAM 14324 / JCM 22182 / KY 12970</strain>
    </source>
</reference>